<sequence length="288" mass="31437">MKCNIIGAGRLGMNLAYSLSKSNLVSIESICNTSFSSSVRSCQKLGVGTPVQSIKDLPEAKITWVVCNDDSISSVVSALSENQQLKSGSYVIHCSGVLSSSVLEPLRNQGCLIGSFHPPKAFQAEILDDKAFNQVLGVIEGDDEVRQWLNSTFNQLGARLLTIEPNEKPIYHAAAVVASNYLVTLAYYSQQLLLEAGIEENDSKSMVVQLMQSSLSNLQQKQLVKEALTGPLVRGDLHTISKHLHCINNNEIQKLYRTMSMATLPMTTLSDGQKESIINALSSVVYEK</sequence>
<dbReference type="InterPro" id="IPR019665">
    <property type="entry name" value="OxRdtase/DH_put_Rossmann_dom"/>
</dbReference>
<dbReference type="Pfam" id="PF10727">
    <property type="entry name" value="Rossmann-like"/>
    <property type="match status" value="1"/>
</dbReference>
<dbReference type="Gene3D" id="1.10.1040.20">
    <property type="entry name" value="ProC-like, C-terminal domain"/>
    <property type="match status" value="1"/>
</dbReference>
<protein>
    <submittedName>
        <fullName evidence="4">Rossmann-like domain protein</fullName>
    </submittedName>
</protein>
<dbReference type="RefSeq" id="WP_058480819.1">
    <property type="nucleotide sequence ID" value="NZ_CAAAIQ010000001.1"/>
</dbReference>
<proteinExistence type="predicted"/>
<evidence type="ECO:0000313" key="4">
    <source>
        <dbReference type="EMBL" id="KTD76464.1"/>
    </source>
</evidence>
<dbReference type="OrthoDB" id="8650434at2"/>
<dbReference type="PANTHER" id="PTHR40459:SF1">
    <property type="entry name" value="CONSERVED HYPOTHETICAL ALANINE AND LEUCINE RICH PROTEIN"/>
    <property type="match status" value="1"/>
</dbReference>
<dbReference type="EMBL" id="LNZB01000051">
    <property type="protein sequence ID" value="KTD76464.1"/>
    <property type="molecule type" value="Genomic_DNA"/>
</dbReference>
<dbReference type="AlphaFoldDB" id="A0A0W1A5G9"/>
<dbReference type="InterPro" id="IPR036291">
    <property type="entry name" value="NAD(P)-bd_dom_sf"/>
</dbReference>
<keyword evidence="5" id="KW-1185">Reference proteome</keyword>
<evidence type="ECO:0000259" key="3">
    <source>
        <dbReference type="Pfam" id="PF10728"/>
    </source>
</evidence>
<gene>
    <name evidence="4" type="ORF">Lwal_2186</name>
</gene>
<comment type="caution">
    <text evidence="4">The sequence shown here is derived from an EMBL/GenBank/DDBJ whole genome shotgun (WGS) entry which is preliminary data.</text>
</comment>
<dbReference type="Gene3D" id="3.40.50.720">
    <property type="entry name" value="NAD(P)-binding Rossmann-like Domain"/>
    <property type="match status" value="1"/>
</dbReference>
<evidence type="ECO:0000313" key="5">
    <source>
        <dbReference type="Proteomes" id="UP000054729"/>
    </source>
</evidence>
<dbReference type="InterPro" id="IPR037108">
    <property type="entry name" value="TM1727-like_C_sf"/>
</dbReference>
<feature type="domain" description="DUF2520" evidence="3">
    <location>
        <begin position="138"/>
        <end position="262"/>
    </location>
</feature>
<keyword evidence="1" id="KW-0560">Oxidoreductase</keyword>
<dbReference type="PATRIC" id="fig|66969.6.peg.2377"/>
<dbReference type="PANTHER" id="PTHR40459">
    <property type="entry name" value="CONSERVED HYPOTHETICAL ALANINE AND LEUCINE RICH PROTEIN"/>
    <property type="match status" value="1"/>
</dbReference>
<dbReference type="GO" id="GO:0016491">
    <property type="term" value="F:oxidoreductase activity"/>
    <property type="evidence" value="ECO:0007669"/>
    <property type="project" value="UniProtKB-KW"/>
</dbReference>
<evidence type="ECO:0000256" key="1">
    <source>
        <dbReference type="ARBA" id="ARBA00023002"/>
    </source>
</evidence>
<accession>A0A0W1A5G9</accession>
<dbReference type="STRING" id="66969.Lwal_2186"/>
<dbReference type="Proteomes" id="UP000054729">
    <property type="component" value="Unassembled WGS sequence"/>
</dbReference>
<dbReference type="SUPFAM" id="SSF51735">
    <property type="entry name" value="NAD(P)-binding Rossmann-fold domains"/>
    <property type="match status" value="1"/>
</dbReference>
<name>A0A0W1A5G9_9GAMM</name>
<reference evidence="4 5" key="1">
    <citation type="submission" date="2015-11" db="EMBL/GenBank/DDBJ databases">
        <title>Genomic analysis of 38 Legionella species identifies large and diverse effector repertoires.</title>
        <authorList>
            <person name="Burstein D."/>
            <person name="Amaro F."/>
            <person name="Zusman T."/>
            <person name="Lifshitz Z."/>
            <person name="Cohen O."/>
            <person name="Gilbert J.A."/>
            <person name="Pupko T."/>
            <person name="Shuman H.A."/>
            <person name="Segal G."/>
        </authorList>
    </citation>
    <scope>NUCLEOTIDE SEQUENCE [LARGE SCALE GENOMIC DNA]</scope>
    <source>
        <strain evidence="4 5">ATCC 51914</strain>
    </source>
</reference>
<evidence type="ECO:0000259" key="2">
    <source>
        <dbReference type="Pfam" id="PF10727"/>
    </source>
</evidence>
<dbReference type="Pfam" id="PF10728">
    <property type="entry name" value="DUF2520"/>
    <property type="match status" value="1"/>
</dbReference>
<dbReference type="InterPro" id="IPR018931">
    <property type="entry name" value="DUF2520"/>
</dbReference>
<dbReference type="SUPFAM" id="SSF48179">
    <property type="entry name" value="6-phosphogluconate dehydrogenase C-terminal domain-like"/>
    <property type="match status" value="1"/>
</dbReference>
<organism evidence="4 5">
    <name type="scientific">Legionella waltersii</name>
    <dbReference type="NCBI Taxonomy" id="66969"/>
    <lineage>
        <taxon>Bacteria</taxon>
        <taxon>Pseudomonadati</taxon>
        <taxon>Pseudomonadota</taxon>
        <taxon>Gammaproteobacteria</taxon>
        <taxon>Legionellales</taxon>
        <taxon>Legionellaceae</taxon>
        <taxon>Legionella</taxon>
    </lineage>
</organism>
<feature type="domain" description="Putative oxidoreductase/dehydrogenase Rossmann-like" evidence="2">
    <location>
        <begin position="2"/>
        <end position="118"/>
    </location>
</feature>
<dbReference type="InterPro" id="IPR008927">
    <property type="entry name" value="6-PGluconate_DH-like_C_sf"/>
</dbReference>